<dbReference type="EMBL" id="JBHTEE010000001">
    <property type="protein sequence ID" value="MFC7607184.1"/>
    <property type="molecule type" value="Genomic_DNA"/>
</dbReference>
<name>A0ABW2TFM3_9ACTN</name>
<dbReference type="InterPro" id="IPR006311">
    <property type="entry name" value="TAT_signal"/>
</dbReference>
<dbReference type="RefSeq" id="WP_343982797.1">
    <property type="nucleotide sequence ID" value="NZ_BAAAGK010000268.1"/>
</dbReference>
<accession>A0ABW2TFM3</accession>
<dbReference type="Proteomes" id="UP001596514">
    <property type="component" value="Unassembled WGS sequence"/>
</dbReference>
<evidence type="ECO:0000313" key="1">
    <source>
        <dbReference type="EMBL" id="MFC7607184.1"/>
    </source>
</evidence>
<organism evidence="1 2">
    <name type="scientific">Streptosporangium amethystogenes subsp. fukuiense</name>
    <dbReference type="NCBI Taxonomy" id="698418"/>
    <lineage>
        <taxon>Bacteria</taxon>
        <taxon>Bacillati</taxon>
        <taxon>Actinomycetota</taxon>
        <taxon>Actinomycetes</taxon>
        <taxon>Streptosporangiales</taxon>
        <taxon>Streptosporangiaceae</taxon>
        <taxon>Streptosporangium</taxon>
    </lineage>
</organism>
<sequence length="172" mass="17178">MTDERQDPTRRTGLVLTVTAAVVAAVMGASPAPGARFPGDLILTTVHDGPFEAGGTGTFSMDVTADPASAGIGYPTEVTYRFPAGLTPVRASGAGWRCRITAGDIGCETRELASPGFQLPRITVGVAVAGDATGTLTASGRAVQAVAVPTGTRPAAATVASTVQIVPATPAT</sequence>
<keyword evidence="2" id="KW-1185">Reference proteome</keyword>
<protein>
    <submittedName>
        <fullName evidence="1">Uncharacterized protein</fullName>
    </submittedName>
</protein>
<proteinExistence type="predicted"/>
<evidence type="ECO:0000313" key="2">
    <source>
        <dbReference type="Proteomes" id="UP001596514"/>
    </source>
</evidence>
<gene>
    <name evidence="1" type="ORF">ACFQVD_44555</name>
</gene>
<dbReference type="PROSITE" id="PS51318">
    <property type="entry name" value="TAT"/>
    <property type="match status" value="1"/>
</dbReference>
<comment type="caution">
    <text evidence="1">The sequence shown here is derived from an EMBL/GenBank/DDBJ whole genome shotgun (WGS) entry which is preliminary data.</text>
</comment>
<reference evidence="2" key="1">
    <citation type="journal article" date="2019" name="Int. J. Syst. Evol. Microbiol.">
        <title>The Global Catalogue of Microorganisms (GCM) 10K type strain sequencing project: providing services to taxonomists for standard genome sequencing and annotation.</title>
        <authorList>
            <consortium name="The Broad Institute Genomics Platform"/>
            <consortium name="The Broad Institute Genome Sequencing Center for Infectious Disease"/>
            <person name="Wu L."/>
            <person name="Ma J."/>
        </authorList>
    </citation>
    <scope>NUCLEOTIDE SEQUENCE [LARGE SCALE GENOMIC DNA]</scope>
    <source>
        <strain evidence="2">JCM 10083</strain>
    </source>
</reference>